<dbReference type="InterPro" id="IPR029071">
    <property type="entry name" value="Ubiquitin-like_domsf"/>
</dbReference>
<evidence type="ECO:0000313" key="7">
    <source>
        <dbReference type="EMBL" id="GFU22062.1"/>
    </source>
</evidence>
<feature type="compositionally biased region" description="Basic and acidic residues" evidence="5">
    <location>
        <begin position="528"/>
        <end position="543"/>
    </location>
</feature>
<feature type="compositionally biased region" description="Polar residues" evidence="5">
    <location>
        <begin position="820"/>
        <end position="832"/>
    </location>
</feature>
<feature type="compositionally biased region" description="Polar residues" evidence="5">
    <location>
        <begin position="414"/>
        <end position="426"/>
    </location>
</feature>
<dbReference type="PRINTS" id="PR00935">
    <property type="entry name" value="BAND41"/>
</dbReference>
<evidence type="ECO:0000256" key="4">
    <source>
        <dbReference type="ARBA" id="ARBA00022949"/>
    </source>
</evidence>
<dbReference type="InterPro" id="IPR014352">
    <property type="entry name" value="FERM/acyl-CoA-bd_prot_sf"/>
</dbReference>
<dbReference type="InterPro" id="IPR019747">
    <property type="entry name" value="FERM_CS"/>
</dbReference>
<evidence type="ECO:0000256" key="5">
    <source>
        <dbReference type="SAM" id="MobiDB-lite"/>
    </source>
</evidence>
<gene>
    <name evidence="7" type="primary">epb4.1l4</name>
    <name evidence="7" type="ORF">NPIL_298801</name>
</gene>
<dbReference type="InterPro" id="IPR018980">
    <property type="entry name" value="FERM_PH-like_C"/>
</dbReference>
<dbReference type="PANTHER" id="PTHR23280:SF4">
    <property type="entry name" value="BAND 4.1-LIKE PROTEIN 4A"/>
    <property type="match status" value="1"/>
</dbReference>
<dbReference type="GO" id="GO:0009887">
    <property type="term" value="P:animal organ morphogenesis"/>
    <property type="evidence" value="ECO:0007669"/>
    <property type="project" value="UniProtKB-ARBA"/>
</dbReference>
<dbReference type="PROSITE" id="PS50057">
    <property type="entry name" value="FERM_3"/>
    <property type="match status" value="1"/>
</dbReference>
<dbReference type="Gene3D" id="1.20.80.10">
    <property type="match status" value="1"/>
</dbReference>
<evidence type="ECO:0000256" key="3">
    <source>
        <dbReference type="ARBA" id="ARBA00022490"/>
    </source>
</evidence>
<evidence type="ECO:0000259" key="6">
    <source>
        <dbReference type="PROSITE" id="PS50057"/>
    </source>
</evidence>
<feature type="domain" description="FERM" evidence="6">
    <location>
        <begin position="12"/>
        <end position="292"/>
    </location>
</feature>
<dbReference type="PANTHER" id="PTHR23280">
    <property type="entry name" value="4.1 G PROTEIN"/>
    <property type="match status" value="1"/>
</dbReference>
<feature type="compositionally biased region" description="Basic residues" evidence="5">
    <location>
        <begin position="576"/>
        <end position="586"/>
    </location>
</feature>
<feature type="compositionally biased region" description="Polar residues" evidence="5">
    <location>
        <begin position="845"/>
        <end position="860"/>
    </location>
</feature>
<dbReference type="InterPro" id="IPR019748">
    <property type="entry name" value="FERM_central"/>
</dbReference>
<keyword evidence="4" id="KW-0965">Cell junction</keyword>
<dbReference type="SMART" id="SM01196">
    <property type="entry name" value="FERM_C"/>
    <property type="match status" value="1"/>
</dbReference>
<protein>
    <submittedName>
        <fullName evidence="7">Band 4.1-like protein 4</fullName>
    </submittedName>
</protein>
<dbReference type="CDD" id="cd14473">
    <property type="entry name" value="FERM_B-lobe"/>
    <property type="match status" value="1"/>
</dbReference>
<proteinExistence type="predicted"/>
<feature type="compositionally biased region" description="Basic and acidic residues" evidence="5">
    <location>
        <begin position="587"/>
        <end position="597"/>
    </location>
</feature>
<dbReference type="SUPFAM" id="SSF47031">
    <property type="entry name" value="Second domain of FERM"/>
    <property type="match status" value="1"/>
</dbReference>
<dbReference type="FunFam" id="3.10.20.90:FF:000039">
    <property type="entry name" value="Tyrosine-protein phosphatase non-receptor type"/>
    <property type="match status" value="1"/>
</dbReference>
<dbReference type="PROSITE" id="PS00660">
    <property type="entry name" value="FERM_1"/>
    <property type="match status" value="1"/>
</dbReference>
<dbReference type="Gene3D" id="3.10.20.90">
    <property type="entry name" value="Phosphatidylinositol 3-kinase Catalytic Subunit, Chain A, domain 1"/>
    <property type="match status" value="1"/>
</dbReference>
<feature type="compositionally biased region" description="Polar residues" evidence="5">
    <location>
        <begin position="562"/>
        <end position="574"/>
    </location>
</feature>
<dbReference type="GO" id="GO:0048731">
    <property type="term" value="P:system development"/>
    <property type="evidence" value="ECO:0007669"/>
    <property type="project" value="UniProtKB-ARBA"/>
</dbReference>
<dbReference type="FunFam" id="1.20.80.10:FF:000003">
    <property type="entry name" value="Tyrosine-protein phosphatase non-receptor type 4"/>
    <property type="match status" value="1"/>
</dbReference>
<dbReference type="CDD" id="cd17107">
    <property type="entry name" value="FERM_F1_EPB41L4A"/>
    <property type="match status" value="1"/>
</dbReference>
<feature type="compositionally biased region" description="Polar residues" evidence="5">
    <location>
        <begin position="639"/>
        <end position="663"/>
    </location>
</feature>
<dbReference type="SUPFAM" id="SSF50729">
    <property type="entry name" value="PH domain-like"/>
    <property type="match status" value="1"/>
</dbReference>
<feature type="compositionally biased region" description="Basic and acidic residues" evidence="5">
    <location>
        <begin position="465"/>
        <end position="475"/>
    </location>
</feature>
<dbReference type="InterPro" id="IPR030696">
    <property type="entry name" value="Band4.1-like4A_FERM_F1"/>
</dbReference>
<dbReference type="Pfam" id="PF09379">
    <property type="entry name" value="FERM_N"/>
    <property type="match status" value="1"/>
</dbReference>
<dbReference type="FunFam" id="2.30.29.30:FF:000002">
    <property type="entry name" value="Band 4.1-like protein 5 isoform 1"/>
    <property type="match status" value="1"/>
</dbReference>
<dbReference type="InterPro" id="IPR011993">
    <property type="entry name" value="PH-like_dom_sf"/>
</dbReference>
<dbReference type="Pfam" id="PF09380">
    <property type="entry name" value="FERM_C"/>
    <property type="match status" value="1"/>
</dbReference>
<dbReference type="GO" id="GO:0070161">
    <property type="term" value="C:anchoring junction"/>
    <property type="evidence" value="ECO:0007669"/>
    <property type="project" value="UniProtKB-SubCell"/>
</dbReference>
<dbReference type="InterPro" id="IPR018979">
    <property type="entry name" value="FERM_N"/>
</dbReference>
<keyword evidence="3" id="KW-0963">Cytoplasm</keyword>
<accession>A0A8X6ULH1</accession>
<evidence type="ECO:0000256" key="2">
    <source>
        <dbReference type="ARBA" id="ARBA00004496"/>
    </source>
</evidence>
<dbReference type="Proteomes" id="UP000887013">
    <property type="component" value="Unassembled WGS sequence"/>
</dbReference>
<name>A0A8X6ULH1_NEPPI</name>
<dbReference type="GO" id="GO:0005737">
    <property type="term" value="C:cytoplasm"/>
    <property type="evidence" value="ECO:0007669"/>
    <property type="project" value="UniProtKB-SubCell"/>
</dbReference>
<dbReference type="SMART" id="SM00295">
    <property type="entry name" value="B41"/>
    <property type="match status" value="1"/>
</dbReference>
<evidence type="ECO:0000256" key="1">
    <source>
        <dbReference type="ARBA" id="ARBA00004282"/>
    </source>
</evidence>
<feature type="region of interest" description="Disordered" evidence="5">
    <location>
        <begin position="392"/>
        <end position="597"/>
    </location>
</feature>
<feature type="region of interest" description="Disordered" evidence="5">
    <location>
        <begin position="814"/>
        <end position="860"/>
    </location>
</feature>
<dbReference type="Gene3D" id="2.30.29.30">
    <property type="entry name" value="Pleckstrin-homology domain (PH domain)/Phosphotyrosine-binding domain (PTB)"/>
    <property type="match status" value="1"/>
</dbReference>
<feature type="compositionally biased region" description="Basic residues" evidence="5">
    <location>
        <begin position="506"/>
        <end position="518"/>
    </location>
</feature>
<dbReference type="GO" id="GO:0071944">
    <property type="term" value="C:cell periphery"/>
    <property type="evidence" value="ECO:0007669"/>
    <property type="project" value="UniProtKB-ARBA"/>
</dbReference>
<dbReference type="GO" id="GO:0031032">
    <property type="term" value="P:actomyosin structure organization"/>
    <property type="evidence" value="ECO:0007669"/>
    <property type="project" value="TreeGrafter"/>
</dbReference>
<dbReference type="EMBL" id="BMAW01080942">
    <property type="protein sequence ID" value="GFU22062.1"/>
    <property type="molecule type" value="Genomic_DNA"/>
</dbReference>
<comment type="subcellular location">
    <subcellularLocation>
        <location evidence="1">Cell junction</location>
    </subcellularLocation>
    <subcellularLocation>
        <location evidence="2">Cytoplasm</location>
    </subcellularLocation>
</comment>
<reference evidence="7" key="1">
    <citation type="submission" date="2020-08" db="EMBL/GenBank/DDBJ databases">
        <title>Multicomponent nature underlies the extraordinary mechanical properties of spider dragline silk.</title>
        <authorList>
            <person name="Kono N."/>
            <person name="Nakamura H."/>
            <person name="Mori M."/>
            <person name="Yoshida Y."/>
            <person name="Ohtoshi R."/>
            <person name="Malay A.D."/>
            <person name="Moran D.A.P."/>
            <person name="Tomita M."/>
            <person name="Numata K."/>
            <person name="Arakawa K."/>
        </authorList>
    </citation>
    <scope>NUCLEOTIDE SEQUENCE</scope>
</reference>
<comment type="caution">
    <text evidence="7">The sequence shown here is derived from an EMBL/GenBank/DDBJ whole genome shotgun (WGS) entry which is preliminary data.</text>
</comment>
<dbReference type="GO" id="GO:0016020">
    <property type="term" value="C:membrane"/>
    <property type="evidence" value="ECO:0007669"/>
    <property type="project" value="UniProtKB-ARBA"/>
</dbReference>
<dbReference type="CDD" id="cd13186">
    <property type="entry name" value="FERM_C_NBL4_NBL5"/>
    <property type="match status" value="1"/>
</dbReference>
<dbReference type="InterPro" id="IPR000299">
    <property type="entry name" value="FERM_domain"/>
</dbReference>
<dbReference type="SUPFAM" id="SSF54236">
    <property type="entry name" value="Ubiquitin-like"/>
    <property type="match status" value="1"/>
</dbReference>
<dbReference type="InterPro" id="IPR035963">
    <property type="entry name" value="FERM_2"/>
</dbReference>
<dbReference type="AlphaFoldDB" id="A0A8X6ULH1"/>
<feature type="region of interest" description="Disordered" evidence="5">
    <location>
        <begin position="639"/>
        <end position="679"/>
    </location>
</feature>
<sequence length="860" mass="99115">MFWCFGKKSRNYHCKIVLLDETEFIQDIQETSRGQQLLDVVFKHLNLMETAYFGLRFVDATGQRHWLDPNKIVVKQMKGMETFTFYFSVKFYASDPCKLLEEITRYQFFLQVKQDIYQGRLPLTYDLAAELFAYAIQSELGDYDPRRHLPGYAAEFNFISNQTKDLESKAMEIHKGLCGTVPAVAEINFLDRIKWLDMYGIDLHPVLGEDSIEYYLGLTPSGILVLRNKTKVGNYFWPRITKVYYKRKYFMIRAKDKTNEQNTYGFELPSKRACKHLWKCCVEHRAFFKLTQIREVPGQCGKIVGLENKFYGNRLDKNSQSMNMSARLRTPPTFVRVPSRRFHKRIGQPDGADAGPQAKEETIKHMLEPTAMMSPIPQNPILIPALHRSTSVPSVVPSPYKVAPWEDPRLNSRGMYSSCTNPSPRSVRSAGALPSRRYPFHGRTGSIESTNSYDYRKRKHHHSRRQSDNESEISKSSKCSKSSKSSRHRRHGSQSGGDGSDSEPQHRHRRHSRRKKHGSTYELVDSEGQWKEVQRQQHDRQQEQARMQSAVVRDLSKRKSGYMNSGLETESESNYSHRRRHRRHRSRSPDSKSALPHEVKKYIDYNLIDPSTLTEEEKRDIKYTKVQADSRLFKIRYSSSQGQLSKNQASRGSNSSLYKSQQIDDPGPPPPYTSDHQNGYLSQNQQRLVDIEEKNEGIAESVQIPKIGSHSSNQKNSCASFKDRFAYNSSNQQLLKHSQSQDWGVNKSTSSLHRSQHFLSESNEKDGISQESENAQNGYMAKNIRLVNGHFYPASQKSTITMPSMTHRVTFENEDISKQYPKNSTSSQSWVQCSPRENGEVPKSNEAQVSQNNHEMSTEL</sequence>
<dbReference type="OrthoDB" id="6235974at2759"/>
<evidence type="ECO:0000313" key="8">
    <source>
        <dbReference type="Proteomes" id="UP000887013"/>
    </source>
</evidence>
<organism evidence="7 8">
    <name type="scientific">Nephila pilipes</name>
    <name type="common">Giant wood spider</name>
    <name type="synonym">Nephila maculata</name>
    <dbReference type="NCBI Taxonomy" id="299642"/>
    <lineage>
        <taxon>Eukaryota</taxon>
        <taxon>Metazoa</taxon>
        <taxon>Ecdysozoa</taxon>
        <taxon>Arthropoda</taxon>
        <taxon>Chelicerata</taxon>
        <taxon>Arachnida</taxon>
        <taxon>Araneae</taxon>
        <taxon>Araneomorphae</taxon>
        <taxon>Entelegynae</taxon>
        <taxon>Araneoidea</taxon>
        <taxon>Nephilidae</taxon>
        <taxon>Nephila</taxon>
    </lineage>
</organism>
<dbReference type="GO" id="GO:0005856">
    <property type="term" value="C:cytoskeleton"/>
    <property type="evidence" value="ECO:0007669"/>
    <property type="project" value="TreeGrafter"/>
</dbReference>
<dbReference type="Pfam" id="PF00373">
    <property type="entry name" value="FERM_M"/>
    <property type="match status" value="1"/>
</dbReference>
<keyword evidence="8" id="KW-1185">Reference proteome</keyword>
<dbReference type="InterPro" id="IPR019749">
    <property type="entry name" value="Band_41_domain"/>
</dbReference>